<dbReference type="Gene3D" id="1.10.10.10">
    <property type="entry name" value="Winged helix-like DNA-binding domain superfamily/Winged helix DNA-binding domain"/>
    <property type="match status" value="1"/>
</dbReference>
<gene>
    <name evidence="2" type="ORF">Pma05_18870</name>
</gene>
<comment type="caution">
    <text evidence="2">The sequence shown here is derived from an EMBL/GenBank/DDBJ whole genome shotgun (WGS) entry which is preliminary data.</text>
</comment>
<dbReference type="EMBL" id="BONX01000009">
    <property type="protein sequence ID" value="GIG95314.1"/>
    <property type="molecule type" value="Genomic_DNA"/>
</dbReference>
<keyword evidence="3" id="KW-1185">Reference proteome</keyword>
<proteinExistence type="predicted"/>
<evidence type="ECO:0000313" key="2">
    <source>
        <dbReference type="EMBL" id="GIG95314.1"/>
    </source>
</evidence>
<dbReference type="InterPro" id="IPR005149">
    <property type="entry name" value="Tscrpt_reg_PadR_N"/>
</dbReference>
<organism evidence="2 3">
    <name type="scientific">Plantactinospora mayteni</name>
    <dbReference type="NCBI Taxonomy" id="566021"/>
    <lineage>
        <taxon>Bacteria</taxon>
        <taxon>Bacillati</taxon>
        <taxon>Actinomycetota</taxon>
        <taxon>Actinomycetes</taxon>
        <taxon>Micromonosporales</taxon>
        <taxon>Micromonosporaceae</taxon>
        <taxon>Plantactinospora</taxon>
    </lineage>
</organism>
<dbReference type="InterPro" id="IPR036388">
    <property type="entry name" value="WH-like_DNA-bd_sf"/>
</dbReference>
<feature type="domain" description="Transcription regulator PadR N-terminal" evidence="1">
    <location>
        <begin position="33"/>
        <end position="105"/>
    </location>
</feature>
<evidence type="ECO:0000313" key="3">
    <source>
        <dbReference type="Proteomes" id="UP000621500"/>
    </source>
</evidence>
<sequence length="132" mass="14653">MVVSALYRTNLAILSSARYPFVMTIREQSYFALAALMDGPLHGYAIIKRAEELSEGRVRMAAGTLYAALDRLSTEGLLHVVEEEVVNGRARRYYNLTEEGTAVLRAEADRMIQAARVVTDRPALAVRVVRPA</sequence>
<dbReference type="PANTHER" id="PTHR33169:SF13">
    <property type="entry name" value="PADR-FAMILY TRANSCRIPTIONAL REGULATOR"/>
    <property type="match status" value="1"/>
</dbReference>
<protein>
    <recommendedName>
        <fullName evidence="1">Transcription regulator PadR N-terminal domain-containing protein</fullName>
    </recommendedName>
</protein>
<evidence type="ECO:0000259" key="1">
    <source>
        <dbReference type="Pfam" id="PF03551"/>
    </source>
</evidence>
<reference evidence="2 3" key="1">
    <citation type="submission" date="2021-01" db="EMBL/GenBank/DDBJ databases">
        <title>Whole genome shotgun sequence of Plantactinospora mayteni NBRC 109088.</title>
        <authorList>
            <person name="Komaki H."/>
            <person name="Tamura T."/>
        </authorList>
    </citation>
    <scope>NUCLEOTIDE SEQUENCE [LARGE SCALE GENOMIC DNA]</scope>
    <source>
        <strain evidence="2 3">NBRC 109088</strain>
    </source>
</reference>
<accession>A0ABQ4EL31</accession>
<name>A0ABQ4EL31_9ACTN</name>
<dbReference type="SUPFAM" id="SSF46785">
    <property type="entry name" value="Winged helix' DNA-binding domain"/>
    <property type="match status" value="1"/>
</dbReference>
<dbReference type="InterPro" id="IPR036390">
    <property type="entry name" value="WH_DNA-bd_sf"/>
</dbReference>
<dbReference type="InterPro" id="IPR052509">
    <property type="entry name" value="Metal_resp_DNA-bind_regulator"/>
</dbReference>
<dbReference type="PANTHER" id="PTHR33169">
    <property type="entry name" value="PADR-FAMILY TRANSCRIPTIONAL REGULATOR"/>
    <property type="match status" value="1"/>
</dbReference>
<dbReference type="Pfam" id="PF03551">
    <property type="entry name" value="PadR"/>
    <property type="match status" value="1"/>
</dbReference>
<dbReference type="Proteomes" id="UP000621500">
    <property type="component" value="Unassembled WGS sequence"/>
</dbReference>